<evidence type="ECO:0000313" key="12">
    <source>
        <dbReference type="EMBL" id="CAD6202747.1"/>
    </source>
</evidence>
<dbReference type="GO" id="GO:0015292">
    <property type="term" value="F:uniporter activity"/>
    <property type="evidence" value="ECO:0007669"/>
    <property type="project" value="TreeGrafter"/>
</dbReference>
<keyword evidence="13" id="KW-1185">Reference proteome</keyword>
<organism evidence="12 13">
    <name type="scientific">Miscanthus lutarioriparius</name>
    <dbReference type="NCBI Taxonomy" id="422564"/>
    <lineage>
        <taxon>Eukaryota</taxon>
        <taxon>Viridiplantae</taxon>
        <taxon>Streptophyta</taxon>
        <taxon>Embryophyta</taxon>
        <taxon>Tracheophyta</taxon>
        <taxon>Spermatophyta</taxon>
        <taxon>Magnoliopsida</taxon>
        <taxon>Liliopsida</taxon>
        <taxon>Poales</taxon>
        <taxon>Poaceae</taxon>
        <taxon>PACMAD clade</taxon>
        <taxon>Panicoideae</taxon>
        <taxon>Andropogonodae</taxon>
        <taxon>Andropogoneae</taxon>
        <taxon>Saccharinae</taxon>
        <taxon>Miscanthus</taxon>
    </lineage>
</organism>
<comment type="similarity">
    <text evidence="2">Belongs to the MCU (TC 1.A.77) family.</text>
</comment>
<feature type="region of interest" description="Disordered" evidence="10">
    <location>
        <begin position="194"/>
        <end position="214"/>
    </location>
</feature>
<keyword evidence="4" id="KW-0109">Calcium transport</keyword>
<accession>A0A811M3N0</accession>
<dbReference type="Pfam" id="PF04678">
    <property type="entry name" value="MCU"/>
    <property type="match status" value="1"/>
</dbReference>
<comment type="subcellular location">
    <subcellularLocation>
        <location evidence="1">Membrane</location>
        <topology evidence="1">Multi-pass membrane protein</topology>
    </subcellularLocation>
</comment>
<dbReference type="EMBL" id="CAJGYO010000001">
    <property type="protein sequence ID" value="CAD6202747.1"/>
    <property type="molecule type" value="Genomic_DNA"/>
</dbReference>
<evidence type="ECO:0000259" key="11">
    <source>
        <dbReference type="Pfam" id="PF04678"/>
    </source>
</evidence>
<sequence>MAFHRTMARCLWAGKNAAASGAGAAIPKPPAPHPPARRSLPAVDDCPTLAFLRPKPTAVGYATATVPLPAHCFPALPIGDHLFHRLQLDGLIPPVSTTTRPPPEHAGVTVEQARKVARAAEMEVARARLRSNAQSVVSGSEFAALCVDIAGGVEGGRRLGRALDESGGVIVLGDAVFLRPDMVAKAIGSILPGKQQMQQAPRAGDGSEAPKRELEAMEAQKAAIDADAAAHVRRELWCGLGLVAMQTLGFMRLTFWELSWDVMEPVCFYVTSLYFMSGYAFFMRTATEPSFEGFFRSRFASKQRRLMRARGFDVHRYNALRKAQGLLPLGDPDACRHVSHVQ</sequence>
<dbReference type="PANTHER" id="PTHR13462:SF38">
    <property type="entry name" value="CALCIUM UNIPORTER PROTEIN"/>
    <property type="match status" value="1"/>
</dbReference>
<dbReference type="GO" id="GO:0005262">
    <property type="term" value="F:calcium channel activity"/>
    <property type="evidence" value="ECO:0007669"/>
    <property type="project" value="TreeGrafter"/>
</dbReference>
<evidence type="ECO:0000256" key="8">
    <source>
        <dbReference type="ARBA" id="ARBA00023065"/>
    </source>
</evidence>
<protein>
    <recommendedName>
        <fullName evidence="11">Calcium uniporter protein C-terminal domain-containing protein</fullName>
    </recommendedName>
</protein>
<keyword evidence="5" id="KW-0812">Transmembrane</keyword>
<evidence type="ECO:0000256" key="3">
    <source>
        <dbReference type="ARBA" id="ARBA00022448"/>
    </source>
</evidence>
<evidence type="ECO:0000256" key="10">
    <source>
        <dbReference type="SAM" id="MobiDB-lite"/>
    </source>
</evidence>
<keyword evidence="6" id="KW-0106">Calcium</keyword>
<dbReference type="InterPro" id="IPR006769">
    <property type="entry name" value="MCU_C"/>
</dbReference>
<dbReference type="Proteomes" id="UP000604825">
    <property type="component" value="Unassembled WGS sequence"/>
</dbReference>
<evidence type="ECO:0000256" key="2">
    <source>
        <dbReference type="ARBA" id="ARBA00005653"/>
    </source>
</evidence>
<gene>
    <name evidence="12" type="ORF">NCGR_LOCUS985</name>
</gene>
<dbReference type="GO" id="GO:0051560">
    <property type="term" value="P:mitochondrial calcium ion homeostasis"/>
    <property type="evidence" value="ECO:0007669"/>
    <property type="project" value="InterPro"/>
</dbReference>
<evidence type="ECO:0000256" key="4">
    <source>
        <dbReference type="ARBA" id="ARBA00022568"/>
    </source>
</evidence>
<evidence type="ECO:0000256" key="5">
    <source>
        <dbReference type="ARBA" id="ARBA00022692"/>
    </source>
</evidence>
<dbReference type="GO" id="GO:0036444">
    <property type="term" value="P:calcium import into the mitochondrion"/>
    <property type="evidence" value="ECO:0007669"/>
    <property type="project" value="TreeGrafter"/>
</dbReference>
<dbReference type="PANTHER" id="PTHR13462">
    <property type="entry name" value="CALCIUM UNIPORTER PROTEIN, MITOCHONDRIAL"/>
    <property type="match status" value="1"/>
</dbReference>
<dbReference type="InterPro" id="IPR039055">
    <property type="entry name" value="MCU_fam"/>
</dbReference>
<feature type="domain" description="Calcium uniporter protein C-terminal" evidence="11">
    <location>
        <begin position="156"/>
        <end position="320"/>
    </location>
</feature>
<evidence type="ECO:0000313" key="13">
    <source>
        <dbReference type="Proteomes" id="UP000604825"/>
    </source>
</evidence>
<feature type="region of interest" description="Disordered" evidence="10">
    <location>
        <begin position="21"/>
        <end position="40"/>
    </location>
</feature>
<keyword evidence="9" id="KW-0472">Membrane</keyword>
<keyword evidence="3" id="KW-0813">Transport</keyword>
<dbReference type="OrthoDB" id="278338at2759"/>
<evidence type="ECO:0000256" key="1">
    <source>
        <dbReference type="ARBA" id="ARBA00004141"/>
    </source>
</evidence>
<keyword evidence="8" id="KW-0406">Ion transport</keyword>
<comment type="caution">
    <text evidence="12">The sequence shown here is derived from an EMBL/GenBank/DDBJ whole genome shotgun (WGS) entry which is preliminary data.</text>
</comment>
<evidence type="ECO:0000256" key="7">
    <source>
        <dbReference type="ARBA" id="ARBA00022989"/>
    </source>
</evidence>
<reference evidence="12" key="1">
    <citation type="submission" date="2020-10" db="EMBL/GenBank/DDBJ databases">
        <authorList>
            <person name="Han B."/>
            <person name="Lu T."/>
            <person name="Zhao Q."/>
            <person name="Huang X."/>
            <person name="Zhao Y."/>
        </authorList>
    </citation>
    <scope>NUCLEOTIDE SEQUENCE</scope>
</reference>
<name>A0A811M3N0_9POAL</name>
<evidence type="ECO:0000256" key="6">
    <source>
        <dbReference type="ARBA" id="ARBA00022837"/>
    </source>
</evidence>
<keyword evidence="7" id="KW-1133">Transmembrane helix</keyword>
<proteinExistence type="inferred from homology"/>
<dbReference type="AlphaFoldDB" id="A0A811M3N0"/>
<dbReference type="GO" id="GO:1990246">
    <property type="term" value="C:uniplex complex"/>
    <property type="evidence" value="ECO:0007669"/>
    <property type="project" value="TreeGrafter"/>
</dbReference>
<evidence type="ECO:0000256" key="9">
    <source>
        <dbReference type="ARBA" id="ARBA00023136"/>
    </source>
</evidence>